<keyword evidence="2" id="KW-1185">Reference proteome</keyword>
<comment type="caution">
    <text evidence="1">The sequence shown here is derived from an EMBL/GenBank/DDBJ whole genome shotgun (WGS) entry which is preliminary data.</text>
</comment>
<protein>
    <submittedName>
        <fullName evidence="1">Uncharacterized protein</fullName>
    </submittedName>
</protein>
<gene>
    <name evidence="1" type="ORF">Patl1_31303</name>
</gene>
<sequence>MLYITNRKDISHCVFLDSYQHERKFDLIKHCFSLVYLWKNIKDLSSSLRLIKRMLNFLRTAFSY</sequence>
<accession>A0ACC1AA51</accession>
<organism evidence="1 2">
    <name type="scientific">Pistacia atlantica</name>
    <dbReference type="NCBI Taxonomy" id="434234"/>
    <lineage>
        <taxon>Eukaryota</taxon>
        <taxon>Viridiplantae</taxon>
        <taxon>Streptophyta</taxon>
        <taxon>Embryophyta</taxon>
        <taxon>Tracheophyta</taxon>
        <taxon>Spermatophyta</taxon>
        <taxon>Magnoliopsida</taxon>
        <taxon>eudicotyledons</taxon>
        <taxon>Gunneridae</taxon>
        <taxon>Pentapetalae</taxon>
        <taxon>rosids</taxon>
        <taxon>malvids</taxon>
        <taxon>Sapindales</taxon>
        <taxon>Anacardiaceae</taxon>
        <taxon>Pistacia</taxon>
    </lineage>
</organism>
<proteinExistence type="predicted"/>
<evidence type="ECO:0000313" key="2">
    <source>
        <dbReference type="Proteomes" id="UP001164250"/>
    </source>
</evidence>
<reference evidence="2" key="1">
    <citation type="journal article" date="2023" name="G3 (Bethesda)">
        <title>Genome assembly and association tests identify interacting loci associated with vigor, precocity, and sex in interspecific pistachio rootstocks.</title>
        <authorList>
            <person name="Palmer W."/>
            <person name="Jacygrad E."/>
            <person name="Sagayaradj S."/>
            <person name="Cavanaugh K."/>
            <person name="Han R."/>
            <person name="Bertier L."/>
            <person name="Beede B."/>
            <person name="Kafkas S."/>
            <person name="Golino D."/>
            <person name="Preece J."/>
            <person name="Michelmore R."/>
        </authorList>
    </citation>
    <scope>NUCLEOTIDE SEQUENCE [LARGE SCALE GENOMIC DNA]</scope>
</reference>
<evidence type="ECO:0000313" key="1">
    <source>
        <dbReference type="EMBL" id="KAJ0083912.1"/>
    </source>
</evidence>
<name>A0ACC1AA51_9ROSI</name>
<dbReference type="EMBL" id="CM047907">
    <property type="protein sequence ID" value="KAJ0083912.1"/>
    <property type="molecule type" value="Genomic_DNA"/>
</dbReference>
<dbReference type="Proteomes" id="UP001164250">
    <property type="component" value="Chromosome 11"/>
</dbReference>